<dbReference type="Pfam" id="PF00356">
    <property type="entry name" value="LacI"/>
    <property type="match status" value="1"/>
</dbReference>
<comment type="caution">
    <text evidence="5">The sequence shown here is derived from an EMBL/GenBank/DDBJ whole genome shotgun (WGS) entry which is preliminary data.</text>
</comment>
<dbReference type="CDD" id="cd01392">
    <property type="entry name" value="HTH_LacI"/>
    <property type="match status" value="1"/>
</dbReference>
<dbReference type="InterPro" id="IPR046335">
    <property type="entry name" value="LacI/GalR-like_sensor"/>
</dbReference>
<dbReference type="Proteomes" id="UP000269669">
    <property type="component" value="Unassembled WGS sequence"/>
</dbReference>
<dbReference type="OrthoDB" id="128688at2"/>
<keyword evidence="2" id="KW-0238">DNA-binding</keyword>
<dbReference type="InterPro" id="IPR028082">
    <property type="entry name" value="Peripla_BP_I"/>
</dbReference>
<keyword evidence="6" id="KW-1185">Reference proteome</keyword>
<evidence type="ECO:0000256" key="3">
    <source>
        <dbReference type="ARBA" id="ARBA00023163"/>
    </source>
</evidence>
<feature type="domain" description="HTH lacI-type" evidence="4">
    <location>
        <begin position="3"/>
        <end position="57"/>
    </location>
</feature>
<organism evidence="5 6">
    <name type="scientific">Edaphobacter aggregans</name>
    <dbReference type="NCBI Taxonomy" id="570835"/>
    <lineage>
        <taxon>Bacteria</taxon>
        <taxon>Pseudomonadati</taxon>
        <taxon>Acidobacteriota</taxon>
        <taxon>Terriglobia</taxon>
        <taxon>Terriglobales</taxon>
        <taxon>Acidobacteriaceae</taxon>
        <taxon>Edaphobacter</taxon>
    </lineage>
</organism>
<dbReference type="SUPFAM" id="SSF47413">
    <property type="entry name" value="lambda repressor-like DNA-binding domains"/>
    <property type="match status" value="1"/>
</dbReference>
<name>A0A3R9QLC1_9BACT</name>
<dbReference type="SUPFAM" id="SSF53822">
    <property type="entry name" value="Periplasmic binding protein-like I"/>
    <property type="match status" value="1"/>
</dbReference>
<accession>A0A3R9QLC1</accession>
<dbReference type="AlphaFoldDB" id="A0A3R9QLC1"/>
<dbReference type="GO" id="GO:0000976">
    <property type="term" value="F:transcription cis-regulatory region binding"/>
    <property type="evidence" value="ECO:0007669"/>
    <property type="project" value="TreeGrafter"/>
</dbReference>
<evidence type="ECO:0000256" key="2">
    <source>
        <dbReference type="ARBA" id="ARBA00023125"/>
    </source>
</evidence>
<dbReference type="Pfam" id="PF13377">
    <property type="entry name" value="Peripla_BP_3"/>
    <property type="match status" value="1"/>
</dbReference>
<dbReference type="SMART" id="SM00354">
    <property type="entry name" value="HTH_LACI"/>
    <property type="match status" value="1"/>
</dbReference>
<protein>
    <submittedName>
        <fullName evidence="5">LacI family transcriptional regulator</fullName>
    </submittedName>
</protein>
<evidence type="ECO:0000313" key="6">
    <source>
        <dbReference type="Proteomes" id="UP000269669"/>
    </source>
</evidence>
<evidence type="ECO:0000313" key="5">
    <source>
        <dbReference type="EMBL" id="RSL19250.1"/>
    </source>
</evidence>
<proteinExistence type="predicted"/>
<dbReference type="GO" id="GO:0003700">
    <property type="term" value="F:DNA-binding transcription factor activity"/>
    <property type="evidence" value="ECO:0007669"/>
    <property type="project" value="TreeGrafter"/>
</dbReference>
<dbReference type="PROSITE" id="PS50932">
    <property type="entry name" value="HTH_LACI_2"/>
    <property type="match status" value="1"/>
</dbReference>
<dbReference type="RefSeq" id="WP_125487502.1">
    <property type="nucleotide sequence ID" value="NZ_RSDW01000001.1"/>
</dbReference>
<sequence length="336" mass="37090">MTVRLKDIANDLNLSKMTISKVLRGQTDVSPATKARVLQRVKELNYRPNISARSLRTGNTLSIGLVIPSLSNPFFADITRGLVQTMRTAGYGLLISSSEEDPEIERHEIELQLSRQVDALIVASVQESSEFFAALGQQRAPLVLVDRKPPSFAAHFVGLRDQDIGYVAAAHLAEMRCRKLAYLRGPRTAAADLRWSGYRAALSEFNIPFRPGLVVDAGEMARNEYQRGYDTMCRLLEGRVKPDGVMCYSDLLALGVIDAALEKNLRVPEDVSVVGCGDLPSTRETRVPLSSVNLSGEEVGRRTAKLVLRTLSGKEVAPDRNILLSPRMVVRRSSDR</sequence>
<keyword evidence="3" id="KW-0804">Transcription</keyword>
<dbReference type="PANTHER" id="PTHR30146">
    <property type="entry name" value="LACI-RELATED TRANSCRIPTIONAL REPRESSOR"/>
    <property type="match status" value="1"/>
</dbReference>
<reference evidence="5 6" key="1">
    <citation type="submission" date="2018-12" db="EMBL/GenBank/DDBJ databases">
        <title>Sequencing of bacterial isolates from soil warming experiment in Harvard Forest, Massachusetts, USA.</title>
        <authorList>
            <person name="Deangelis K."/>
        </authorList>
    </citation>
    <scope>NUCLEOTIDE SEQUENCE [LARGE SCALE GENOMIC DNA]</scope>
    <source>
        <strain evidence="5 6">EB153</strain>
    </source>
</reference>
<dbReference type="Gene3D" id="3.40.50.2300">
    <property type="match status" value="2"/>
</dbReference>
<keyword evidence="1" id="KW-0805">Transcription regulation</keyword>
<dbReference type="InterPro" id="IPR000843">
    <property type="entry name" value="HTH_LacI"/>
</dbReference>
<dbReference type="CDD" id="cd06267">
    <property type="entry name" value="PBP1_LacI_sugar_binding-like"/>
    <property type="match status" value="1"/>
</dbReference>
<dbReference type="PANTHER" id="PTHR30146:SF109">
    <property type="entry name" value="HTH-TYPE TRANSCRIPTIONAL REGULATOR GALS"/>
    <property type="match status" value="1"/>
</dbReference>
<evidence type="ECO:0000256" key="1">
    <source>
        <dbReference type="ARBA" id="ARBA00023015"/>
    </source>
</evidence>
<dbReference type="EMBL" id="RSDW01000001">
    <property type="protein sequence ID" value="RSL19250.1"/>
    <property type="molecule type" value="Genomic_DNA"/>
</dbReference>
<dbReference type="InterPro" id="IPR010982">
    <property type="entry name" value="Lambda_DNA-bd_dom_sf"/>
</dbReference>
<evidence type="ECO:0000259" key="4">
    <source>
        <dbReference type="PROSITE" id="PS50932"/>
    </source>
</evidence>
<gene>
    <name evidence="5" type="ORF">EDE15_4910</name>
</gene>
<dbReference type="Gene3D" id="1.10.260.40">
    <property type="entry name" value="lambda repressor-like DNA-binding domains"/>
    <property type="match status" value="1"/>
</dbReference>